<accession>A0A0D9VWQ9</accession>
<feature type="domain" description="PNPLA" evidence="10">
    <location>
        <begin position="54"/>
        <end position="250"/>
    </location>
</feature>
<dbReference type="AlphaFoldDB" id="A0A0D9VWQ9"/>
<dbReference type="PANTHER" id="PTHR32241">
    <property type="entry name" value="PATATIN-LIKE PROTEIN 6"/>
    <property type="match status" value="1"/>
</dbReference>
<name>A0A0D9VWQ9_9ORYZ</name>
<dbReference type="EnsemblPlants" id="LPERR03G22490.1">
    <property type="protein sequence ID" value="LPERR03G22490.1"/>
    <property type="gene ID" value="LPERR03G22490"/>
</dbReference>
<comment type="caution">
    <text evidence="7">Lacks conserved residue(s) required for the propagation of feature annotation.</text>
</comment>
<dbReference type="HOGENOM" id="CLU_000288_144_1_1"/>
<dbReference type="STRING" id="77586.A0A0D9VWQ9"/>
<dbReference type="Gene3D" id="3.40.1090.10">
    <property type="entry name" value="Cytosolic phospholipase A2 catalytic domain"/>
    <property type="match status" value="1"/>
</dbReference>
<comment type="domain">
    <text evidence="8">The nitrogen atoms of the two glycine residues in the GGXR motif define the oxyanion hole, and stabilize the oxyanion that forms during the nucleophilic attack by the catalytic serine during substrate cleavage.</text>
</comment>
<dbReference type="eggNOG" id="KOG0513">
    <property type="taxonomic scope" value="Eukaryota"/>
</dbReference>
<evidence type="ECO:0000256" key="8">
    <source>
        <dbReference type="RuleBase" id="RU361262"/>
    </source>
</evidence>
<dbReference type="SUPFAM" id="SSF52151">
    <property type="entry name" value="FabD/lysophospholipase-like"/>
    <property type="match status" value="1"/>
</dbReference>
<feature type="region of interest" description="Disordered" evidence="9">
    <location>
        <begin position="398"/>
        <end position="429"/>
    </location>
</feature>
<keyword evidence="2 8" id="KW-0378">Hydrolase</keyword>
<evidence type="ECO:0000256" key="5">
    <source>
        <dbReference type="ARBA" id="ARBA00023098"/>
    </source>
</evidence>
<protein>
    <recommendedName>
        <fullName evidence="8">Patatin</fullName>
        <ecNumber evidence="8">3.1.1.-</ecNumber>
    </recommendedName>
</protein>
<comment type="function">
    <text evidence="8">Lipolytic acyl hydrolase (LAH).</text>
</comment>
<dbReference type="EC" id="3.1.1.-" evidence="8"/>
<comment type="similarity">
    <text evidence="1 8">Belongs to the patatin family.</text>
</comment>
<evidence type="ECO:0000259" key="10">
    <source>
        <dbReference type="PROSITE" id="PS51635"/>
    </source>
</evidence>
<evidence type="ECO:0000256" key="3">
    <source>
        <dbReference type="ARBA" id="ARBA00022821"/>
    </source>
</evidence>
<evidence type="ECO:0000256" key="4">
    <source>
        <dbReference type="ARBA" id="ARBA00022963"/>
    </source>
</evidence>
<dbReference type="Pfam" id="PF01734">
    <property type="entry name" value="Patatin"/>
    <property type="match status" value="1"/>
</dbReference>
<dbReference type="InterPro" id="IPR002641">
    <property type="entry name" value="PNPLA_dom"/>
</dbReference>
<comment type="function">
    <text evidence="6">Possesses non-specific lipolytic acyl hydrolase (LAH) activity. Hydrolyzes phospholipids as well as galactolipids. May play a role in disease resistance.</text>
</comment>
<evidence type="ECO:0000256" key="7">
    <source>
        <dbReference type="PROSITE-ProRule" id="PRU01161"/>
    </source>
</evidence>
<evidence type="ECO:0000256" key="1">
    <source>
        <dbReference type="ARBA" id="ARBA00010240"/>
    </source>
</evidence>
<evidence type="ECO:0000256" key="6">
    <source>
        <dbReference type="ARBA" id="ARBA00025642"/>
    </source>
</evidence>
<proteinExistence type="inferred from homology"/>
<dbReference type="PROSITE" id="PS51635">
    <property type="entry name" value="PNPLA"/>
    <property type="match status" value="1"/>
</dbReference>
<evidence type="ECO:0000256" key="9">
    <source>
        <dbReference type="SAM" id="MobiDB-lite"/>
    </source>
</evidence>
<evidence type="ECO:0000313" key="11">
    <source>
        <dbReference type="EnsemblPlants" id="LPERR03G22490.1"/>
    </source>
</evidence>
<feature type="compositionally biased region" description="Polar residues" evidence="9">
    <location>
        <begin position="419"/>
        <end position="429"/>
    </location>
</feature>
<keyword evidence="5 8" id="KW-0443">Lipid metabolism</keyword>
<reference evidence="11 12" key="1">
    <citation type="submission" date="2012-08" db="EMBL/GenBank/DDBJ databases">
        <title>Oryza genome evolution.</title>
        <authorList>
            <person name="Wing R.A."/>
        </authorList>
    </citation>
    <scope>NUCLEOTIDE SEQUENCE</scope>
</reference>
<keyword evidence="3" id="KW-0611">Plant defense</keyword>
<dbReference type="Proteomes" id="UP000032180">
    <property type="component" value="Chromosome 3"/>
</dbReference>
<keyword evidence="12" id="KW-1185">Reference proteome</keyword>
<dbReference type="InterPro" id="IPR016035">
    <property type="entry name" value="Acyl_Trfase/lysoPLipase"/>
</dbReference>
<reference evidence="11" key="3">
    <citation type="submission" date="2015-04" db="UniProtKB">
        <authorList>
            <consortium name="EnsemblPlants"/>
        </authorList>
    </citation>
    <scope>IDENTIFICATION</scope>
</reference>
<keyword evidence="4 8" id="KW-0442">Lipid degradation</keyword>
<dbReference type="GO" id="GO:0016042">
    <property type="term" value="P:lipid catabolic process"/>
    <property type="evidence" value="ECO:0007669"/>
    <property type="project" value="UniProtKB-KW"/>
</dbReference>
<dbReference type="Gramene" id="LPERR03G22490.1">
    <property type="protein sequence ID" value="LPERR03G22490.1"/>
    <property type="gene ID" value="LPERR03G22490"/>
</dbReference>
<organism evidence="11 12">
    <name type="scientific">Leersia perrieri</name>
    <dbReference type="NCBI Taxonomy" id="77586"/>
    <lineage>
        <taxon>Eukaryota</taxon>
        <taxon>Viridiplantae</taxon>
        <taxon>Streptophyta</taxon>
        <taxon>Embryophyta</taxon>
        <taxon>Tracheophyta</taxon>
        <taxon>Spermatophyta</taxon>
        <taxon>Magnoliopsida</taxon>
        <taxon>Liliopsida</taxon>
        <taxon>Poales</taxon>
        <taxon>Poaceae</taxon>
        <taxon>BOP clade</taxon>
        <taxon>Oryzoideae</taxon>
        <taxon>Oryzeae</taxon>
        <taxon>Oryzinae</taxon>
        <taxon>Leersia</taxon>
    </lineage>
</organism>
<evidence type="ECO:0000313" key="12">
    <source>
        <dbReference type="Proteomes" id="UP000032180"/>
    </source>
</evidence>
<evidence type="ECO:0000256" key="2">
    <source>
        <dbReference type="ARBA" id="ARBA00022801"/>
    </source>
</evidence>
<dbReference type="GO" id="GO:0016787">
    <property type="term" value="F:hydrolase activity"/>
    <property type="evidence" value="ECO:0007669"/>
    <property type="project" value="UniProtKB-KW"/>
</dbReference>
<sequence length="429" mass="45061">MATSPIIAMDADKLSYEIFSLLESKFLFGGGAGCLSSGACTPARPFHEGRVRVLSIDGCGSGAGDALLAAAALARLEAGLRKRTGDPDARVADFFDVAAGAGAGGVLAAMLFVRGADGRPRYTAEEALEFVASNVGKDWDGRRRGGRWSRLFRLGGGARKAFRRVFGDATLKDTVAPLLVPCYDLATSAPFMFSRADAVETDAFDFPLRDVCAATCATFATPVRSLDGRTTLAAASAGVAAMGNPAAAAITHVLHNKQEFPLATTLDDILLLSIASTSSTPTPAWNTPMHATRSPSPRELARVTAEGVAEMVDESVAMAFAHTGGSNYVRIQASTAAKEVMAQRSVEAALFRGRRMSERTNGEKVDDVAGELVKEHERRRRCSAMMLPNVVIKQVATPRMSSATTSSSGSTARSVASTLASPASYGSRQ</sequence>
<dbReference type="GO" id="GO:0006952">
    <property type="term" value="P:defense response"/>
    <property type="evidence" value="ECO:0007669"/>
    <property type="project" value="UniProtKB-KW"/>
</dbReference>
<dbReference type="PANTHER" id="PTHR32241:SF9">
    <property type="entry name" value="OS03G0416400 PROTEIN"/>
    <property type="match status" value="1"/>
</dbReference>
<feature type="compositionally biased region" description="Low complexity" evidence="9">
    <location>
        <begin position="401"/>
        <end position="418"/>
    </location>
</feature>
<reference evidence="12" key="2">
    <citation type="submission" date="2013-12" db="EMBL/GenBank/DDBJ databases">
        <authorList>
            <person name="Yu Y."/>
            <person name="Lee S."/>
            <person name="de Baynast K."/>
            <person name="Wissotski M."/>
            <person name="Liu L."/>
            <person name="Talag J."/>
            <person name="Goicoechea J."/>
            <person name="Angelova A."/>
            <person name="Jetty R."/>
            <person name="Kudrna D."/>
            <person name="Golser W."/>
            <person name="Rivera L."/>
            <person name="Zhang J."/>
            <person name="Wing R."/>
        </authorList>
    </citation>
    <scope>NUCLEOTIDE SEQUENCE</scope>
</reference>